<dbReference type="GO" id="GO:0000978">
    <property type="term" value="F:RNA polymerase II cis-regulatory region sequence-specific DNA binding"/>
    <property type="evidence" value="ECO:0007669"/>
    <property type="project" value="TreeGrafter"/>
</dbReference>
<dbReference type="EMBL" id="CAKOGL010000044">
    <property type="protein sequence ID" value="CAH2108960.1"/>
    <property type="molecule type" value="Genomic_DNA"/>
</dbReference>
<dbReference type="GO" id="GO:0000981">
    <property type="term" value="F:DNA-binding transcription factor activity, RNA polymerase II-specific"/>
    <property type="evidence" value="ECO:0007669"/>
    <property type="project" value="TreeGrafter"/>
</dbReference>
<keyword evidence="5 10" id="KW-0862">Zinc</keyword>
<dbReference type="InterPro" id="IPR013087">
    <property type="entry name" value="Znf_C2H2_type"/>
</dbReference>
<evidence type="ECO:0000256" key="2">
    <source>
        <dbReference type="ARBA" id="ARBA00022723"/>
    </source>
</evidence>
<evidence type="ECO:0000256" key="10">
    <source>
        <dbReference type="PROSITE-ProRule" id="PRU01263"/>
    </source>
</evidence>
<dbReference type="SMART" id="SM00355">
    <property type="entry name" value="ZnF_C2H2"/>
    <property type="match status" value="9"/>
</dbReference>
<dbReference type="Pfam" id="PF05225">
    <property type="entry name" value="HTH_psq"/>
    <property type="match status" value="1"/>
</dbReference>
<dbReference type="SUPFAM" id="SSF57667">
    <property type="entry name" value="beta-beta-alpha zinc fingers"/>
    <property type="match status" value="3"/>
</dbReference>
<dbReference type="Gene3D" id="3.30.160.60">
    <property type="entry name" value="Classic Zinc Finger"/>
    <property type="match status" value="4"/>
</dbReference>
<evidence type="ECO:0000256" key="4">
    <source>
        <dbReference type="ARBA" id="ARBA00022771"/>
    </source>
</evidence>
<accession>A0AAU9VC03</accession>
<evidence type="ECO:0000256" key="9">
    <source>
        <dbReference type="PROSITE-ProRule" id="PRU00042"/>
    </source>
</evidence>
<feature type="binding site" evidence="10">
    <location>
        <position position="16"/>
    </location>
    <ligand>
        <name>Zn(2+)</name>
        <dbReference type="ChEBI" id="CHEBI:29105"/>
    </ligand>
</feature>
<keyword evidence="2 10" id="KW-0479">Metal-binding</keyword>
<evidence type="ECO:0000313" key="14">
    <source>
        <dbReference type="EMBL" id="CAH2108960.1"/>
    </source>
</evidence>
<evidence type="ECO:0000259" key="13">
    <source>
        <dbReference type="PROSITE" id="PS51915"/>
    </source>
</evidence>
<sequence length="586" mass="69500">MSVNEEFLDEECFRKCKCCLDDKELKNLWDVHSYDGDEEIYGLMLTECFALPWQPSEIVEYICELCVTRLREAVQFKQEILATEEILANEINIKEECGTEHIETIVQEISQDEYDDEQYLDQDTFLKEDIKEEPRSAQEENTVQDVQLEEEYEQVEYLDLEEALQEKPQKLDFNIEESSQSSSVPEATQSPKRKWPKKKKKSERTKQYKQYTQEDLKNAIEAVKSGEMTCANAAIEYGVPKKTLTVKINCDDGSVTKEQKNEKYYKLIEEIKTILLHTTAIPFKTRTTRYYCFYCSTEGPYFEDPDDLRKHTRSKHAHERTKIEIYMRPQWINEIIKLDVDDLRCKSCDILLPDWNYMFVHYAEVHDLEFDLAYTKIIPYALDSDLKCVLCHQNFHNFGHLDSHMNNHYSNYICYECGDTFLSVSRLDKHLNVHKVGNYPCQICDKVFTLDKYRAKHISLVHNQESTIKCLYCPEKFVGLFQRHVHVTEHHKEKVKVMTCEYCGKCYSWKPYFLKHIERKHGVEKKHQCKHCGKAFLMKYELKNHMVRHTGERNFMCGLCGESFTRMYALNKHRQTHKEYKTAQDD</sequence>
<dbReference type="SUPFAM" id="SSF46689">
    <property type="entry name" value="Homeodomain-like"/>
    <property type="match status" value="1"/>
</dbReference>
<feature type="compositionally biased region" description="Basic residues" evidence="11">
    <location>
        <begin position="191"/>
        <end position="203"/>
    </location>
</feature>
<feature type="domain" description="C2H2-type" evidence="12">
    <location>
        <begin position="439"/>
        <end position="467"/>
    </location>
</feature>
<dbReference type="SMART" id="SM00868">
    <property type="entry name" value="zf-AD"/>
    <property type="match status" value="1"/>
</dbReference>
<feature type="domain" description="C2H2-type" evidence="12">
    <location>
        <begin position="527"/>
        <end position="554"/>
    </location>
</feature>
<dbReference type="GO" id="GO:0005634">
    <property type="term" value="C:nucleus"/>
    <property type="evidence" value="ECO:0007669"/>
    <property type="project" value="UniProtKB-SubCell"/>
</dbReference>
<dbReference type="GO" id="GO:0008270">
    <property type="term" value="F:zinc ion binding"/>
    <property type="evidence" value="ECO:0007669"/>
    <property type="project" value="UniProtKB-UniRule"/>
</dbReference>
<dbReference type="FunFam" id="3.30.160.60:FF:000446">
    <property type="entry name" value="Zinc finger protein"/>
    <property type="match status" value="1"/>
</dbReference>
<evidence type="ECO:0000256" key="1">
    <source>
        <dbReference type="ARBA" id="ARBA00004123"/>
    </source>
</evidence>
<protein>
    <submittedName>
        <fullName evidence="14">Uncharacterized protein</fullName>
    </submittedName>
</protein>
<name>A0AAU9VC03_EUPED</name>
<dbReference type="AlphaFoldDB" id="A0AAU9VC03"/>
<feature type="domain" description="C2H2-type" evidence="12">
    <location>
        <begin position="412"/>
        <end position="434"/>
    </location>
</feature>
<feature type="region of interest" description="Disordered" evidence="11">
    <location>
        <begin position="175"/>
        <end position="208"/>
    </location>
</feature>
<dbReference type="InterPro" id="IPR036236">
    <property type="entry name" value="Znf_C2H2_sf"/>
</dbReference>
<evidence type="ECO:0000256" key="3">
    <source>
        <dbReference type="ARBA" id="ARBA00022737"/>
    </source>
</evidence>
<comment type="subcellular location">
    <subcellularLocation>
        <location evidence="1">Nucleus</location>
    </subcellularLocation>
</comment>
<evidence type="ECO:0000313" key="15">
    <source>
        <dbReference type="Proteomes" id="UP001153954"/>
    </source>
</evidence>
<feature type="domain" description="C2H2-type" evidence="12">
    <location>
        <begin position="293"/>
        <end position="321"/>
    </location>
</feature>
<dbReference type="Proteomes" id="UP001153954">
    <property type="component" value="Unassembled WGS sequence"/>
</dbReference>
<dbReference type="PANTHER" id="PTHR24388">
    <property type="entry name" value="ZINC FINGER PROTEIN"/>
    <property type="match status" value="1"/>
</dbReference>
<keyword evidence="15" id="KW-1185">Reference proteome</keyword>
<dbReference type="Gene3D" id="1.10.10.60">
    <property type="entry name" value="Homeodomain-like"/>
    <property type="match status" value="1"/>
</dbReference>
<dbReference type="InterPro" id="IPR012934">
    <property type="entry name" value="Znf_AD"/>
</dbReference>
<dbReference type="Pfam" id="PF00096">
    <property type="entry name" value="zf-C2H2"/>
    <property type="match status" value="1"/>
</dbReference>
<feature type="binding site" evidence="10">
    <location>
        <position position="63"/>
    </location>
    <ligand>
        <name>Zn(2+)</name>
        <dbReference type="ChEBI" id="CHEBI:29105"/>
    </ligand>
</feature>
<feature type="binding site" evidence="10">
    <location>
        <position position="66"/>
    </location>
    <ligand>
        <name>Zn(2+)</name>
        <dbReference type="ChEBI" id="CHEBI:29105"/>
    </ligand>
</feature>
<gene>
    <name evidence="14" type="ORF">EEDITHA_LOCUS22849</name>
</gene>
<feature type="domain" description="C2H2-type" evidence="12">
    <location>
        <begin position="555"/>
        <end position="582"/>
    </location>
</feature>
<organism evidence="14 15">
    <name type="scientific">Euphydryas editha</name>
    <name type="common">Edith's checkerspot</name>
    <dbReference type="NCBI Taxonomy" id="104508"/>
    <lineage>
        <taxon>Eukaryota</taxon>
        <taxon>Metazoa</taxon>
        <taxon>Ecdysozoa</taxon>
        <taxon>Arthropoda</taxon>
        <taxon>Hexapoda</taxon>
        <taxon>Insecta</taxon>
        <taxon>Pterygota</taxon>
        <taxon>Neoptera</taxon>
        <taxon>Endopterygota</taxon>
        <taxon>Lepidoptera</taxon>
        <taxon>Glossata</taxon>
        <taxon>Ditrysia</taxon>
        <taxon>Papilionoidea</taxon>
        <taxon>Nymphalidae</taxon>
        <taxon>Nymphalinae</taxon>
        <taxon>Euphydryas</taxon>
    </lineage>
</organism>
<dbReference type="InterPro" id="IPR009057">
    <property type="entry name" value="Homeodomain-like_sf"/>
</dbReference>
<feature type="domain" description="C2H2-type" evidence="12">
    <location>
        <begin position="498"/>
        <end position="526"/>
    </location>
</feature>
<reference evidence="14" key="1">
    <citation type="submission" date="2022-03" db="EMBL/GenBank/DDBJ databases">
        <authorList>
            <person name="Tunstrom K."/>
        </authorList>
    </citation>
    <scope>NUCLEOTIDE SEQUENCE</scope>
</reference>
<evidence type="ECO:0000256" key="8">
    <source>
        <dbReference type="ARBA" id="ARBA00037948"/>
    </source>
</evidence>
<keyword evidence="6" id="KW-0238">DNA-binding</keyword>
<evidence type="ECO:0000256" key="5">
    <source>
        <dbReference type="ARBA" id="ARBA00022833"/>
    </source>
</evidence>
<feature type="binding site" evidence="10">
    <location>
        <position position="19"/>
    </location>
    <ligand>
        <name>Zn(2+)</name>
        <dbReference type="ChEBI" id="CHEBI:29105"/>
    </ligand>
</feature>
<dbReference type="PROSITE" id="PS51915">
    <property type="entry name" value="ZAD"/>
    <property type="match status" value="1"/>
</dbReference>
<dbReference type="PANTHER" id="PTHR24388:SF54">
    <property type="entry name" value="PROTEIN ESCARGOT"/>
    <property type="match status" value="1"/>
</dbReference>
<evidence type="ECO:0000256" key="6">
    <source>
        <dbReference type="ARBA" id="ARBA00023125"/>
    </source>
</evidence>
<proteinExistence type="inferred from homology"/>
<evidence type="ECO:0000256" key="11">
    <source>
        <dbReference type="SAM" id="MobiDB-lite"/>
    </source>
</evidence>
<feature type="compositionally biased region" description="Polar residues" evidence="11">
    <location>
        <begin position="176"/>
        <end position="187"/>
    </location>
</feature>
<keyword evidence="7" id="KW-0539">Nucleus</keyword>
<dbReference type="PROSITE" id="PS50157">
    <property type="entry name" value="ZINC_FINGER_C2H2_2"/>
    <property type="match status" value="6"/>
</dbReference>
<comment type="caution">
    <text evidence="14">The sequence shown here is derived from an EMBL/GenBank/DDBJ whole genome shotgun (WGS) entry which is preliminary data.</text>
</comment>
<evidence type="ECO:0000256" key="7">
    <source>
        <dbReference type="ARBA" id="ARBA00023242"/>
    </source>
</evidence>
<dbReference type="InterPro" id="IPR007889">
    <property type="entry name" value="HTH_Psq"/>
</dbReference>
<evidence type="ECO:0000259" key="12">
    <source>
        <dbReference type="PROSITE" id="PS50157"/>
    </source>
</evidence>
<keyword evidence="4 9" id="KW-0863">Zinc-finger</keyword>
<dbReference type="PROSITE" id="PS00028">
    <property type="entry name" value="ZINC_FINGER_C2H2_1"/>
    <property type="match status" value="5"/>
</dbReference>
<comment type="similarity">
    <text evidence="8">Belongs to the snail C2H2-type zinc-finger protein family.</text>
</comment>
<keyword evidence="3" id="KW-0677">Repeat</keyword>
<feature type="domain" description="ZAD" evidence="13">
    <location>
        <begin position="14"/>
        <end position="90"/>
    </location>
</feature>
<dbReference type="InterPro" id="IPR050527">
    <property type="entry name" value="Snail/Krueppel_Znf"/>
</dbReference>